<evidence type="ECO:0000259" key="1">
    <source>
        <dbReference type="Pfam" id="PF08240"/>
    </source>
</evidence>
<dbReference type="PANTHER" id="PTHR43677">
    <property type="entry name" value="SHORT-CHAIN DEHYDROGENASE/REDUCTASE"/>
    <property type="match status" value="1"/>
</dbReference>
<protein>
    <recommendedName>
        <fullName evidence="1">Alcohol dehydrogenase-like N-terminal domain-containing protein</fullName>
    </recommendedName>
</protein>
<evidence type="ECO:0000313" key="2">
    <source>
        <dbReference type="EMBL" id="RZT58183.1"/>
    </source>
</evidence>
<dbReference type="AlphaFoldDB" id="A0A4Q7TDC6"/>
<reference evidence="2 3" key="1">
    <citation type="journal article" date="2015" name="Stand. Genomic Sci.">
        <title>Genomic Encyclopedia of Bacterial and Archaeal Type Strains, Phase III: the genomes of soil and plant-associated and newly described type strains.</title>
        <authorList>
            <person name="Whitman W.B."/>
            <person name="Woyke T."/>
            <person name="Klenk H.P."/>
            <person name="Zhou Y."/>
            <person name="Lilburn T.G."/>
            <person name="Beck B.J."/>
            <person name="De Vos P."/>
            <person name="Vandamme P."/>
            <person name="Eisen J.A."/>
            <person name="Garrity G."/>
            <person name="Hugenholtz P."/>
            <person name="Kyrpides N.C."/>
        </authorList>
    </citation>
    <scope>NUCLEOTIDE SEQUENCE [LARGE SCALE GENOMIC DNA]</scope>
    <source>
        <strain evidence="2 3">AC4r</strain>
    </source>
</reference>
<organism evidence="2 3">
    <name type="scientific">Microcella alkaliphila</name>
    <dbReference type="NCBI Taxonomy" id="279828"/>
    <lineage>
        <taxon>Bacteria</taxon>
        <taxon>Bacillati</taxon>
        <taxon>Actinomycetota</taxon>
        <taxon>Actinomycetes</taxon>
        <taxon>Micrococcales</taxon>
        <taxon>Microbacteriaceae</taxon>
        <taxon>Microcella</taxon>
    </lineage>
</organism>
<dbReference type="GO" id="GO:0016491">
    <property type="term" value="F:oxidoreductase activity"/>
    <property type="evidence" value="ECO:0007669"/>
    <property type="project" value="TreeGrafter"/>
</dbReference>
<gene>
    <name evidence="2" type="ORF">EV140_2425</name>
</gene>
<dbReference type="Proteomes" id="UP000292408">
    <property type="component" value="Unassembled WGS sequence"/>
</dbReference>
<dbReference type="Pfam" id="PF08240">
    <property type="entry name" value="ADH_N"/>
    <property type="match status" value="1"/>
</dbReference>
<keyword evidence="3" id="KW-1185">Reference proteome</keyword>
<feature type="domain" description="Alcohol dehydrogenase-like N-terminal" evidence="1">
    <location>
        <begin position="38"/>
        <end position="126"/>
    </location>
</feature>
<comment type="caution">
    <text evidence="2">The sequence shown here is derived from an EMBL/GenBank/DDBJ whole genome shotgun (WGS) entry which is preliminary data.</text>
</comment>
<proteinExistence type="predicted"/>
<accession>A0A4Q7TDC6</accession>
<sequence length="144" mass="14921">MTRTASSIPTTMRALVQRGYGTSDVLAEQTRPVPTPRRGDVLVRVEAMSPDAGTIHLLAGRPLMVRPAVGWRTPRQPIPGLALAGHVVAVGEGVTTIAVGDRVAGSGVGALADYAIAPARKLALVPAAVSARSSRSTRRSPEPT</sequence>
<dbReference type="InterPro" id="IPR013154">
    <property type="entry name" value="ADH-like_N"/>
</dbReference>
<dbReference type="OrthoDB" id="9790818at2"/>
<dbReference type="SUPFAM" id="SSF50129">
    <property type="entry name" value="GroES-like"/>
    <property type="match status" value="1"/>
</dbReference>
<dbReference type="EMBL" id="SGXT01000018">
    <property type="protein sequence ID" value="RZT58183.1"/>
    <property type="molecule type" value="Genomic_DNA"/>
</dbReference>
<evidence type="ECO:0000313" key="3">
    <source>
        <dbReference type="Proteomes" id="UP000292408"/>
    </source>
</evidence>
<name>A0A4Q7TDC6_9MICO</name>
<dbReference type="Gene3D" id="3.90.180.10">
    <property type="entry name" value="Medium-chain alcohol dehydrogenases, catalytic domain"/>
    <property type="match status" value="1"/>
</dbReference>
<dbReference type="InterPro" id="IPR011032">
    <property type="entry name" value="GroES-like_sf"/>
</dbReference>
<dbReference type="PANTHER" id="PTHR43677:SF4">
    <property type="entry name" value="QUINONE OXIDOREDUCTASE-LIKE PROTEIN 2"/>
    <property type="match status" value="1"/>
</dbReference>
<dbReference type="InterPro" id="IPR051397">
    <property type="entry name" value="Zn-ADH-like_protein"/>
</dbReference>
<dbReference type="RefSeq" id="WP_157985657.1">
    <property type="nucleotide sequence ID" value="NZ_SGXT01000018.1"/>
</dbReference>